<keyword evidence="3 4" id="KW-0443">Lipid metabolism</keyword>
<dbReference type="EMBL" id="JAQQLF010000017">
    <property type="protein sequence ID" value="MDC7718319.1"/>
    <property type="molecule type" value="Genomic_DNA"/>
</dbReference>
<feature type="domain" description="PNPLA" evidence="5">
    <location>
        <begin position="8"/>
        <end position="221"/>
    </location>
</feature>
<feature type="active site" description="Proton acceptor" evidence="4">
    <location>
        <position position="208"/>
    </location>
</feature>
<dbReference type="PANTHER" id="PTHR14226:SF57">
    <property type="entry name" value="BLR7027 PROTEIN"/>
    <property type="match status" value="1"/>
</dbReference>
<feature type="short sequence motif" description="GXSXG" evidence="4">
    <location>
        <begin position="44"/>
        <end position="48"/>
    </location>
</feature>
<feature type="active site" description="Nucleophile" evidence="4">
    <location>
        <position position="46"/>
    </location>
</feature>
<gene>
    <name evidence="6" type="ORF">PQU95_13970</name>
</gene>
<organism evidence="6 7">
    <name type="scientific">Vogesella aquatica</name>
    <dbReference type="NCBI Taxonomy" id="2984206"/>
    <lineage>
        <taxon>Bacteria</taxon>
        <taxon>Pseudomonadati</taxon>
        <taxon>Pseudomonadota</taxon>
        <taxon>Betaproteobacteria</taxon>
        <taxon>Neisseriales</taxon>
        <taxon>Chromobacteriaceae</taxon>
        <taxon>Vogesella</taxon>
    </lineage>
</organism>
<dbReference type="InterPro" id="IPR002641">
    <property type="entry name" value="PNPLA_dom"/>
</dbReference>
<keyword evidence="2 4" id="KW-0442">Lipid degradation</keyword>
<evidence type="ECO:0000313" key="6">
    <source>
        <dbReference type="EMBL" id="MDC7718319.1"/>
    </source>
</evidence>
<sequence>MDKPIVGLVLAGGGARAAYQVGVLMAVAHMLPRDYGNPFPIISGTSAGAINAVGLAAGSTHFRQATAFLAKMWKGLHVSQVYRADWPYFARAFLAWGGSVVTGGKLVHNPASLLDNSPLRELLGRVVNFDGVSRAVQSGDLHALSLTASCYTTGQSVSFFEGCDSIDEWHRHQRLGVREHIGVDHLMATSAIPMIFPAATIDGRFYCDGAIRQMAPLSPALHLGAEKLFVINLNTEHRPRPERRLVGDRPSLAMIFGHLLNSIFFDSMAADMERLSRVNHTVSLLDEQVRCSGRTALKRVDVLNISPSVSLEAIAFKHVKNFPPAMRFLMRGAGAMRQRGSVLASYLLFDPAYGRELIDLGYKDAMARRDEILNFLQKS</sequence>
<dbReference type="Gene3D" id="3.40.1090.10">
    <property type="entry name" value="Cytosolic phospholipase A2 catalytic domain"/>
    <property type="match status" value="1"/>
</dbReference>
<dbReference type="Proteomes" id="UP001219956">
    <property type="component" value="Unassembled WGS sequence"/>
</dbReference>
<accession>A0ABT5J0I3</accession>
<evidence type="ECO:0000256" key="4">
    <source>
        <dbReference type="PROSITE-ProRule" id="PRU01161"/>
    </source>
</evidence>
<keyword evidence="1 4" id="KW-0378">Hydrolase</keyword>
<dbReference type="Pfam" id="PF01734">
    <property type="entry name" value="Patatin"/>
    <property type="match status" value="1"/>
</dbReference>
<dbReference type="InterPro" id="IPR016035">
    <property type="entry name" value="Acyl_Trfase/lysoPLipase"/>
</dbReference>
<dbReference type="PANTHER" id="PTHR14226">
    <property type="entry name" value="NEUROPATHY TARGET ESTERASE/SWISS CHEESE D.MELANOGASTER"/>
    <property type="match status" value="1"/>
</dbReference>
<name>A0ABT5J0I3_9NEIS</name>
<proteinExistence type="predicted"/>
<reference evidence="6 7" key="1">
    <citation type="submission" date="2023-01" db="EMBL/GenBank/DDBJ databases">
        <title>Novel species of the genus Vogesella isolated from rivers.</title>
        <authorList>
            <person name="Lu H."/>
        </authorList>
    </citation>
    <scope>NUCLEOTIDE SEQUENCE [LARGE SCALE GENOMIC DNA]</scope>
    <source>
        <strain evidence="6 7">DC21W</strain>
    </source>
</reference>
<comment type="caution">
    <text evidence="4">Lacks conserved residue(s) required for the propagation of feature annotation.</text>
</comment>
<keyword evidence="7" id="KW-1185">Reference proteome</keyword>
<comment type="caution">
    <text evidence="6">The sequence shown here is derived from an EMBL/GenBank/DDBJ whole genome shotgun (WGS) entry which is preliminary data.</text>
</comment>
<evidence type="ECO:0000256" key="2">
    <source>
        <dbReference type="ARBA" id="ARBA00022963"/>
    </source>
</evidence>
<evidence type="ECO:0000256" key="3">
    <source>
        <dbReference type="ARBA" id="ARBA00023098"/>
    </source>
</evidence>
<dbReference type="InterPro" id="IPR050301">
    <property type="entry name" value="NTE"/>
</dbReference>
<evidence type="ECO:0000256" key="1">
    <source>
        <dbReference type="ARBA" id="ARBA00022801"/>
    </source>
</evidence>
<dbReference type="RefSeq" id="WP_272752574.1">
    <property type="nucleotide sequence ID" value="NZ_JAQQLF010000017.1"/>
</dbReference>
<protein>
    <submittedName>
        <fullName evidence="6">Patatin-like phospholipase family protein</fullName>
    </submittedName>
</protein>
<dbReference type="SUPFAM" id="SSF52151">
    <property type="entry name" value="FabD/lysophospholipase-like"/>
    <property type="match status" value="1"/>
</dbReference>
<evidence type="ECO:0000313" key="7">
    <source>
        <dbReference type="Proteomes" id="UP001219956"/>
    </source>
</evidence>
<dbReference type="CDD" id="cd07209">
    <property type="entry name" value="Pat_hypo_Ecoli_Z1214_like"/>
    <property type="match status" value="1"/>
</dbReference>
<evidence type="ECO:0000259" key="5">
    <source>
        <dbReference type="PROSITE" id="PS51635"/>
    </source>
</evidence>
<feature type="short sequence motif" description="DGA/G" evidence="4">
    <location>
        <begin position="208"/>
        <end position="210"/>
    </location>
</feature>
<dbReference type="PROSITE" id="PS51635">
    <property type="entry name" value="PNPLA"/>
    <property type="match status" value="1"/>
</dbReference>